<evidence type="ECO:0000256" key="3">
    <source>
        <dbReference type="ARBA" id="ARBA00048782"/>
    </source>
</evidence>
<evidence type="ECO:0000256" key="5">
    <source>
        <dbReference type="SAM" id="SignalP"/>
    </source>
</evidence>
<dbReference type="Proteomes" id="UP000011721">
    <property type="component" value="Chromosome"/>
</dbReference>
<dbReference type="PANTHER" id="PTHR43774">
    <property type="entry name" value="PEPTIDE METHIONINE SULFOXIDE REDUCTASE"/>
    <property type="match status" value="1"/>
</dbReference>
<dbReference type="RefSeq" id="WP_015403666.1">
    <property type="nucleotide sequence ID" value="NC_020304.1"/>
</dbReference>
<dbReference type="KEGG" id="dsf:UWK_01415"/>
<reference evidence="8" key="1">
    <citation type="journal article" date="2013" name="Stand. Genomic Sci.">
        <title>Complete genome sequence of Desulfocapsa sulfexigens, a marine deltaproteobacterium specialized in disproportionating inorganic sulfur compounds.</title>
        <authorList>
            <person name="Finster K.W."/>
            <person name="Kjeldsen K.U."/>
            <person name="Kube M."/>
            <person name="Reinhardt R."/>
            <person name="Mussmann M."/>
            <person name="Amann R."/>
            <person name="Schreiber L."/>
        </authorList>
    </citation>
    <scope>NUCLEOTIDE SEQUENCE [LARGE SCALE GENOMIC DNA]</scope>
    <source>
        <strain evidence="8">DSM 10523 / SB164P1</strain>
    </source>
</reference>
<dbReference type="EC" id="1.8.4.11" evidence="4"/>
<dbReference type="HOGENOM" id="CLU_031040_10_1_7"/>
<keyword evidence="5" id="KW-0732">Signal</keyword>
<dbReference type="NCBIfam" id="TIGR00401">
    <property type="entry name" value="msrA"/>
    <property type="match status" value="1"/>
</dbReference>
<evidence type="ECO:0000256" key="2">
    <source>
        <dbReference type="ARBA" id="ARBA00047806"/>
    </source>
</evidence>
<dbReference type="HAMAP" id="MF_01401">
    <property type="entry name" value="MsrA"/>
    <property type="match status" value="1"/>
</dbReference>
<feature type="domain" description="Peptide methionine sulphoxide reductase MsrA" evidence="6">
    <location>
        <begin position="25"/>
        <end position="175"/>
    </location>
</feature>
<dbReference type="EMBL" id="CP003985">
    <property type="protein sequence ID" value="AGF77975.1"/>
    <property type="molecule type" value="Genomic_DNA"/>
</dbReference>
<keyword evidence="8" id="KW-1185">Reference proteome</keyword>
<accession>M1PE67</accession>
<proteinExistence type="inferred from homology"/>
<evidence type="ECO:0000313" key="7">
    <source>
        <dbReference type="EMBL" id="AGF77975.1"/>
    </source>
</evidence>
<comment type="function">
    <text evidence="4">Has an important function as a repair enzyme for proteins that have been inactivated by oxidation. Catalyzes the reversible oxidation-reduction of methionine sulfoxide in proteins to methionine.</text>
</comment>
<comment type="similarity">
    <text evidence="4">Belongs to the MsrA Met sulfoxide reductase family.</text>
</comment>
<dbReference type="SUPFAM" id="SSF55068">
    <property type="entry name" value="Peptide methionine sulfoxide reductase"/>
    <property type="match status" value="1"/>
</dbReference>
<comment type="catalytic activity">
    <reaction evidence="3 4">
        <text>[thioredoxin]-disulfide + L-methionine + H2O = L-methionine (S)-S-oxide + [thioredoxin]-dithiol</text>
        <dbReference type="Rhea" id="RHEA:19993"/>
        <dbReference type="Rhea" id="RHEA-COMP:10698"/>
        <dbReference type="Rhea" id="RHEA-COMP:10700"/>
        <dbReference type="ChEBI" id="CHEBI:15377"/>
        <dbReference type="ChEBI" id="CHEBI:29950"/>
        <dbReference type="ChEBI" id="CHEBI:50058"/>
        <dbReference type="ChEBI" id="CHEBI:57844"/>
        <dbReference type="ChEBI" id="CHEBI:58772"/>
        <dbReference type="EC" id="1.8.4.11"/>
    </reaction>
</comment>
<comment type="catalytic activity">
    <reaction evidence="2 4">
        <text>L-methionyl-[protein] + [thioredoxin]-disulfide + H2O = L-methionyl-(S)-S-oxide-[protein] + [thioredoxin]-dithiol</text>
        <dbReference type="Rhea" id="RHEA:14217"/>
        <dbReference type="Rhea" id="RHEA-COMP:10698"/>
        <dbReference type="Rhea" id="RHEA-COMP:10700"/>
        <dbReference type="Rhea" id="RHEA-COMP:12313"/>
        <dbReference type="Rhea" id="RHEA-COMP:12315"/>
        <dbReference type="ChEBI" id="CHEBI:15377"/>
        <dbReference type="ChEBI" id="CHEBI:16044"/>
        <dbReference type="ChEBI" id="CHEBI:29950"/>
        <dbReference type="ChEBI" id="CHEBI:44120"/>
        <dbReference type="ChEBI" id="CHEBI:50058"/>
        <dbReference type="EC" id="1.8.4.11"/>
    </reaction>
</comment>
<feature type="signal peptide" evidence="5">
    <location>
        <begin position="1"/>
        <end position="22"/>
    </location>
</feature>
<feature type="chain" id="PRO_5004016762" description="Peptide methionine sulfoxide reductase MsrA" evidence="5">
    <location>
        <begin position="23"/>
        <end position="198"/>
    </location>
</feature>
<evidence type="ECO:0000259" key="6">
    <source>
        <dbReference type="Pfam" id="PF01625"/>
    </source>
</evidence>
<dbReference type="eggNOG" id="COG0225">
    <property type="taxonomic scope" value="Bacteria"/>
</dbReference>
<dbReference type="InterPro" id="IPR036509">
    <property type="entry name" value="Met_Sox_Rdtase_MsrA_sf"/>
</dbReference>
<name>M1PE67_DESSD</name>
<dbReference type="InterPro" id="IPR002569">
    <property type="entry name" value="Met_Sox_Rdtase_MsrA_dom"/>
</dbReference>
<gene>
    <name evidence="4" type="primary">msrA</name>
    <name evidence="7" type="ordered locus">UWK_01415</name>
</gene>
<dbReference type="OrthoDB" id="4174719at2"/>
<dbReference type="Pfam" id="PF01625">
    <property type="entry name" value="PMSR"/>
    <property type="match status" value="1"/>
</dbReference>
<feature type="active site" evidence="4">
    <location>
        <position position="32"/>
    </location>
</feature>
<keyword evidence="1 4" id="KW-0560">Oxidoreductase</keyword>
<evidence type="ECO:0000313" key="8">
    <source>
        <dbReference type="Proteomes" id="UP000011721"/>
    </source>
</evidence>
<evidence type="ECO:0000256" key="1">
    <source>
        <dbReference type="ARBA" id="ARBA00023002"/>
    </source>
</evidence>
<dbReference type="Gene3D" id="3.30.1060.10">
    <property type="entry name" value="Peptide methionine sulphoxide reductase MsrA"/>
    <property type="match status" value="1"/>
</dbReference>
<dbReference type="GO" id="GO:0033744">
    <property type="term" value="F:L-methionine:thioredoxin-disulfide S-oxidoreductase activity"/>
    <property type="evidence" value="ECO:0007669"/>
    <property type="project" value="RHEA"/>
</dbReference>
<dbReference type="AlphaFoldDB" id="M1PE67"/>
<evidence type="ECO:0000256" key="4">
    <source>
        <dbReference type="HAMAP-Rule" id="MF_01401"/>
    </source>
</evidence>
<dbReference type="GO" id="GO:0008113">
    <property type="term" value="F:peptide-methionine (S)-S-oxide reductase activity"/>
    <property type="evidence" value="ECO:0007669"/>
    <property type="project" value="UniProtKB-UniRule"/>
</dbReference>
<organism evidence="7 8">
    <name type="scientific">Desulfocapsa sulfexigens (strain DSM 10523 / SB164P1)</name>
    <dbReference type="NCBI Taxonomy" id="1167006"/>
    <lineage>
        <taxon>Bacteria</taxon>
        <taxon>Pseudomonadati</taxon>
        <taxon>Thermodesulfobacteriota</taxon>
        <taxon>Desulfobulbia</taxon>
        <taxon>Desulfobulbales</taxon>
        <taxon>Desulfocapsaceae</taxon>
        <taxon>Desulfocapsa</taxon>
    </lineage>
</organism>
<sequence length="198" mass="22674">MIKNKIILCVFVSVLLCAPAVAADKAVFAGGCFWCMEADFEKLEGVREVISGFTGGVLKNPTYNGNHAGHVEAVEISYDSEKISYEELLEYYWHHIDPFDAEGQFCDKGASYVTAIFVANDKERELAEQSKNRIARQFPNQKVVTPILAQSTFYPVQGNESNHQDYYKNNPVRYKVYRWNCGRDKRLQEIWRTRGNID</sequence>
<dbReference type="PATRIC" id="fig|1167006.5.peg.1561"/>
<protein>
    <recommendedName>
        <fullName evidence="4">Peptide methionine sulfoxide reductase MsrA</fullName>
        <shortName evidence="4">Protein-methionine-S-oxide reductase</shortName>
        <ecNumber evidence="4">1.8.4.11</ecNumber>
    </recommendedName>
    <alternativeName>
        <fullName evidence="4">Peptide-methionine (S)-S-oxide reductase</fullName>
        <shortName evidence="4">Peptide Met(O) reductase</shortName>
    </alternativeName>
</protein>
<dbReference type="PANTHER" id="PTHR43774:SF1">
    <property type="entry name" value="PEPTIDE METHIONINE SULFOXIDE REDUCTASE MSRA 2"/>
    <property type="match status" value="1"/>
</dbReference>
<dbReference type="STRING" id="1167006.UWK_01415"/>